<dbReference type="GeneID" id="30198884"/>
<evidence type="ECO:0000256" key="3">
    <source>
        <dbReference type="ARBA" id="ARBA00009326"/>
    </source>
</evidence>
<evidence type="ECO:0000256" key="10">
    <source>
        <dbReference type="PIRSR" id="PIRSR038120-1"/>
    </source>
</evidence>
<dbReference type="GO" id="GO:0000338">
    <property type="term" value="P:protein deneddylation"/>
    <property type="evidence" value="ECO:0007669"/>
    <property type="project" value="EnsemblFungi"/>
</dbReference>
<feature type="active site" description="Nucleophile" evidence="10 12">
    <location>
        <position position="87"/>
    </location>
</feature>
<organism evidence="15 16">
    <name type="scientific">Wickerhamomyces anomalus (strain ATCC 58044 / CBS 1984 / NCYC 433 / NRRL Y-366-8)</name>
    <name type="common">Yeast</name>
    <name type="synonym">Hansenula anomala</name>
    <dbReference type="NCBI Taxonomy" id="683960"/>
    <lineage>
        <taxon>Eukaryota</taxon>
        <taxon>Fungi</taxon>
        <taxon>Dikarya</taxon>
        <taxon>Ascomycota</taxon>
        <taxon>Saccharomycotina</taxon>
        <taxon>Saccharomycetes</taxon>
        <taxon>Phaffomycetales</taxon>
        <taxon>Wickerhamomycetaceae</taxon>
        <taxon>Wickerhamomyces</taxon>
    </lineage>
</organism>
<dbReference type="PIRSF" id="PIRSF038120">
    <property type="entry name" value="Ubiquitinyl_hydrolase_UCH37"/>
    <property type="match status" value="1"/>
</dbReference>
<keyword evidence="5 9" id="KW-0833">Ubl conjugation pathway</keyword>
<dbReference type="OrthoDB" id="1924260at2759"/>
<reference evidence="15 16" key="1">
    <citation type="journal article" date="2016" name="Proc. Natl. Acad. Sci. U.S.A.">
        <title>Comparative genomics of biotechnologically important yeasts.</title>
        <authorList>
            <person name="Riley R."/>
            <person name="Haridas S."/>
            <person name="Wolfe K.H."/>
            <person name="Lopes M.R."/>
            <person name="Hittinger C.T."/>
            <person name="Goeker M."/>
            <person name="Salamov A.A."/>
            <person name="Wisecaver J.H."/>
            <person name="Long T.M."/>
            <person name="Calvey C.H."/>
            <person name="Aerts A.L."/>
            <person name="Barry K.W."/>
            <person name="Choi C."/>
            <person name="Clum A."/>
            <person name="Coughlan A.Y."/>
            <person name="Deshpande S."/>
            <person name="Douglass A.P."/>
            <person name="Hanson S.J."/>
            <person name="Klenk H.-P."/>
            <person name="LaButti K.M."/>
            <person name="Lapidus A."/>
            <person name="Lindquist E.A."/>
            <person name="Lipzen A.M."/>
            <person name="Meier-Kolthoff J.P."/>
            <person name="Ohm R.A."/>
            <person name="Otillar R.P."/>
            <person name="Pangilinan J.L."/>
            <person name="Peng Y."/>
            <person name="Rokas A."/>
            <person name="Rosa C.A."/>
            <person name="Scheuner C."/>
            <person name="Sibirny A.A."/>
            <person name="Slot J.C."/>
            <person name="Stielow J.B."/>
            <person name="Sun H."/>
            <person name="Kurtzman C.P."/>
            <person name="Blackwell M."/>
            <person name="Grigoriev I.V."/>
            <person name="Jeffries T.W."/>
        </authorList>
    </citation>
    <scope>NUCLEOTIDE SEQUENCE [LARGE SCALE GENOMIC DNA]</scope>
    <source>
        <strain evidence="16">ATCC 58044 / CBS 1984 / NCYC 433 / NRRL Y-366-8</strain>
    </source>
</reference>
<dbReference type="RefSeq" id="XP_019039178.1">
    <property type="nucleotide sequence ID" value="XM_019181638.1"/>
</dbReference>
<dbReference type="FunFam" id="3.40.532.10:FF:000003">
    <property type="entry name" value="Ubiquitin carboxyl-terminal hydrolase"/>
    <property type="match status" value="1"/>
</dbReference>
<dbReference type="PROSITE" id="PS52048">
    <property type="entry name" value="UCH_DOMAIN"/>
    <property type="match status" value="1"/>
</dbReference>
<dbReference type="CDD" id="cd09617">
    <property type="entry name" value="Peptidase_C12_UCH37_BAP1"/>
    <property type="match status" value="1"/>
</dbReference>
<keyword evidence="16" id="KW-1185">Reference proteome</keyword>
<protein>
    <recommendedName>
        <fullName evidence="9 13">Ubiquitin carboxyl-terminal hydrolase</fullName>
        <ecNumber evidence="9 13">3.4.19.12</ecNumber>
    </recommendedName>
</protein>
<evidence type="ECO:0000256" key="7">
    <source>
        <dbReference type="ARBA" id="ARBA00022807"/>
    </source>
</evidence>
<feature type="active site" description="Proton donor" evidence="10 12">
    <location>
        <position position="164"/>
    </location>
</feature>
<evidence type="ECO:0000313" key="15">
    <source>
        <dbReference type="EMBL" id="ODQ59971.1"/>
    </source>
</evidence>
<dbReference type="GO" id="GO:0071629">
    <property type="term" value="P:cytoplasm protein quality control by the ubiquitin-proteasome system"/>
    <property type="evidence" value="ECO:0007669"/>
    <property type="project" value="EnsemblFungi"/>
</dbReference>
<keyword evidence="8" id="KW-0539">Nucleus</keyword>
<comment type="catalytic activity">
    <reaction evidence="1 9 12 13">
        <text>Thiol-dependent hydrolysis of ester, thioester, amide, peptide and isopeptide bonds formed by the C-terminal Gly of ubiquitin (a 76-residue protein attached to proteins as an intracellular targeting signal).</text>
        <dbReference type="EC" id="3.4.19.12"/>
    </reaction>
</comment>
<evidence type="ECO:0000256" key="13">
    <source>
        <dbReference type="RuleBase" id="RU361215"/>
    </source>
</evidence>
<dbReference type="Pfam" id="PF01088">
    <property type="entry name" value="Peptidase_C12"/>
    <property type="match status" value="1"/>
</dbReference>
<keyword evidence="6 9" id="KW-0378">Hydrolase</keyword>
<gene>
    <name evidence="15" type="ORF">WICANDRAFT_29680</name>
</gene>
<evidence type="ECO:0000256" key="4">
    <source>
        <dbReference type="ARBA" id="ARBA00022670"/>
    </source>
</evidence>
<dbReference type="InterPro" id="IPR017390">
    <property type="entry name" value="Ubiquitinyl_hydrolase_UCH37"/>
</dbReference>
<dbReference type="InterPro" id="IPR001578">
    <property type="entry name" value="Peptidase_C12_UCH"/>
</dbReference>
<evidence type="ECO:0000256" key="6">
    <source>
        <dbReference type="ARBA" id="ARBA00022801"/>
    </source>
</evidence>
<keyword evidence="7 9" id="KW-0788">Thiol protease</keyword>
<feature type="domain" description="UCH catalytic" evidence="14">
    <location>
        <begin position="4"/>
        <end position="226"/>
    </location>
</feature>
<comment type="subcellular location">
    <subcellularLocation>
        <location evidence="2">Nucleus</location>
    </subcellularLocation>
</comment>
<dbReference type="InterPro" id="IPR036959">
    <property type="entry name" value="Peptidase_C12_UCH_sf"/>
</dbReference>
<dbReference type="AlphaFoldDB" id="A0A1E3P3B2"/>
<name>A0A1E3P3B2_WICAA</name>
<evidence type="ECO:0000256" key="2">
    <source>
        <dbReference type="ARBA" id="ARBA00004123"/>
    </source>
</evidence>
<comment type="similarity">
    <text evidence="3 9 12 13">Belongs to the peptidase C12 family.</text>
</comment>
<dbReference type="Gene3D" id="3.40.532.10">
    <property type="entry name" value="Peptidase C12, ubiquitin carboxyl-terminal hydrolase"/>
    <property type="match status" value="1"/>
</dbReference>
<dbReference type="EC" id="3.4.19.12" evidence="9 13"/>
<evidence type="ECO:0000259" key="14">
    <source>
        <dbReference type="PROSITE" id="PS52048"/>
    </source>
</evidence>
<evidence type="ECO:0000313" key="16">
    <source>
        <dbReference type="Proteomes" id="UP000094112"/>
    </source>
</evidence>
<dbReference type="GO" id="GO:0019784">
    <property type="term" value="F:deNEDDylase activity"/>
    <property type="evidence" value="ECO:0007669"/>
    <property type="project" value="EnsemblFungi"/>
</dbReference>
<sequence>MSGGWNTIESDAGVFTELVDKLQVKDIAFEELYSFDPETLQAIAPLYGVIFLFKYGEVDQTSAPLDGEYDESNESIFFARQRIQNACATQAVLNILLNRNDIDLGPELSNFKEFVGSFDSDLKGETISNSDLIRTIHNSFSSPNSFVDESQQSYKPDDDDELFHFIGYVRIDGNLYELDGLKKAPINHGPCANDDEFIMKLPQVLQNRIMHYKEGELRFSLLGIVKDRRKVLSEIGDEDGLSREIAKRESWSKENELRRQDLMGLVYQVVKSISSKQSDQEWNETLNKARTKGVSRILAKQLKK</sequence>
<dbReference type="GO" id="GO:0005634">
    <property type="term" value="C:nucleus"/>
    <property type="evidence" value="ECO:0007669"/>
    <property type="project" value="UniProtKB-SubCell"/>
</dbReference>
<evidence type="ECO:0000256" key="12">
    <source>
        <dbReference type="PROSITE-ProRule" id="PRU01393"/>
    </source>
</evidence>
<dbReference type="SUPFAM" id="SSF54001">
    <property type="entry name" value="Cysteine proteinases"/>
    <property type="match status" value="1"/>
</dbReference>
<dbReference type="GO" id="GO:0016579">
    <property type="term" value="P:protein deubiquitination"/>
    <property type="evidence" value="ECO:0007669"/>
    <property type="project" value="InterPro"/>
</dbReference>
<dbReference type="PANTHER" id="PTHR10589:SF16">
    <property type="entry name" value="UBIQUITIN CARBOXYL-TERMINAL HYDROLASE ISOZYME L5"/>
    <property type="match status" value="1"/>
</dbReference>
<dbReference type="PRINTS" id="PR00707">
    <property type="entry name" value="UBCTHYDRLASE"/>
</dbReference>
<evidence type="ECO:0000256" key="11">
    <source>
        <dbReference type="PIRSR" id="PIRSR038120-2"/>
    </source>
</evidence>
<dbReference type="PANTHER" id="PTHR10589">
    <property type="entry name" value="UBIQUITIN CARBOXYL-TERMINAL HYDROLASE"/>
    <property type="match status" value="1"/>
</dbReference>
<dbReference type="GO" id="GO:0005737">
    <property type="term" value="C:cytoplasm"/>
    <property type="evidence" value="ECO:0007669"/>
    <property type="project" value="TreeGrafter"/>
</dbReference>
<evidence type="ECO:0000256" key="8">
    <source>
        <dbReference type="ARBA" id="ARBA00023242"/>
    </source>
</evidence>
<dbReference type="InterPro" id="IPR038765">
    <property type="entry name" value="Papain-like_cys_pep_sf"/>
</dbReference>
<dbReference type="EMBL" id="KV454210">
    <property type="protein sequence ID" value="ODQ59971.1"/>
    <property type="molecule type" value="Genomic_DNA"/>
</dbReference>
<keyword evidence="4 9" id="KW-0645">Protease</keyword>
<feature type="site" description="Transition state stabilizer" evidence="12">
    <location>
        <position position="81"/>
    </location>
</feature>
<dbReference type="Proteomes" id="UP000094112">
    <property type="component" value="Unassembled WGS sequence"/>
</dbReference>
<proteinExistence type="inferred from homology"/>
<evidence type="ECO:0000256" key="5">
    <source>
        <dbReference type="ARBA" id="ARBA00022786"/>
    </source>
</evidence>
<dbReference type="STRING" id="683960.A0A1E3P3B2"/>
<accession>A0A1E3P3B2</accession>
<evidence type="ECO:0000256" key="9">
    <source>
        <dbReference type="PIRNR" id="PIRNR038120"/>
    </source>
</evidence>
<dbReference type="GO" id="GO:0004843">
    <property type="term" value="F:cysteine-type deubiquitinase activity"/>
    <property type="evidence" value="ECO:0007669"/>
    <property type="project" value="UniProtKB-UniRule"/>
</dbReference>
<evidence type="ECO:0000256" key="1">
    <source>
        <dbReference type="ARBA" id="ARBA00000707"/>
    </source>
</evidence>
<feature type="site" description="Important for enzyme activity" evidence="11 12">
    <location>
        <position position="179"/>
    </location>
</feature>